<protein>
    <recommendedName>
        <fullName evidence="6">Carbohydrate kinase FGGY C-terminal domain-containing protein</fullName>
    </recommendedName>
</protein>
<dbReference type="Gene3D" id="3.30.420.40">
    <property type="match status" value="3"/>
</dbReference>
<evidence type="ECO:0000256" key="1">
    <source>
        <dbReference type="ARBA" id="ARBA00009156"/>
    </source>
</evidence>
<keyword evidence="5" id="KW-0472">Membrane</keyword>
<evidence type="ECO:0000256" key="5">
    <source>
        <dbReference type="SAM" id="Phobius"/>
    </source>
</evidence>
<keyword evidence="2" id="KW-0808">Transferase</keyword>
<evidence type="ECO:0000313" key="7">
    <source>
        <dbReference type="EMBL" id="GMI42424.1"/>
    </source>
</evidence>
<dbReference type="InterPro" id="IPR018485">
    <property type="entry name" value="FGGY_C"/>
</dbReference>
<dbReference type="PANTHER" id="PTHR10196">
    <property type="entry name" value="SUGAR KINASE"/>
    <property type="match status" value="1"/>
</dbReference>
<keyword evidence="5" id="KW-0812">Transmembrane</keyword>
<gene>
    <name evidence="7" type="ORF">TeGR_g4193</name>
</gene>
<dbReference type="InterPro" id="IPR043129">
    <property type="entry name" value="ATPase_NBD"/>
</dbReference>
<evidence type="ECO:0000313" key="8">
    <source>
        <dbReference type="Proteomes" id="UP001165060"/>
    </source>
</evidence>
<reference evidence="7 8" key="1">
    <citation type="journal article" date="2023" name="Commun. Biol.">
        <title>Genome analysis of Parmales, the sister group of diatoms, reveals the evolutionary specialization of diatoms from phago-mixotrophs to photoautotrophs.</title>
        <authorList>
            <person name="Ban H."/>
            <person name="Sato S."/>
            <person name="Yoshikawa S."/>
            <person name="Yamada K."/>
            <person name="Nakamura Y."/>
            <person name="Ichinomiya M."/>
            <person name="Sato N."/>
            <person name="Blanc-Mathieu R."/>
            <person name="Endo H."/>
            <person name="Kuwata A."/>
            <person name="Ogata H."/>
        </authorList>
    </citation>
    <scope>NUCLEOTIDE SEQUENCE [LARGE SCALE GENOMIC DNA]</scope>
</reference>
<evidence type="ECO:0000256" key="2">
    <source>
        <dbReference type="ARBA" id="ARBA00022679"/>
    </source>
</evidence>
<feature type="domain" description="Carbohydrate kinase FGGY C-terminal" evidence="6">
    <location>
        <begin position="303"/>
        <end position="496"/>
    </location>
</feature>
<dbReference type="EMBL" id="BRYB01001066">
    <property type="protein sequence ID" value="GMI42424.1"/>
    <property type="molecule type" value="Genomic_DNA"/>
</dbReference>
<proteinExistence type="inferred from homology"/>
<name>A0ABQ6N857_9STRA</name>
<feature type="transmembrane region" description="Helical" evidence="5">
    <location>
        <begin position="596"/>
        <end position="616"/>
    </location>
</feature>
<accession>A0ABQ6N857</accession>
<keyword evidence="8" id="KW-1185">Reference proteome</keyword>
<comment type="similarity">
    <text evidence="1">Belongs to the FGGY kinase family.</text>
</comment>
<evidence type="ECO:0000259" key="6">
    <source>
        <dbReference type="Pfam" id="PF02782"/>
    </source>
</evidence>
<dbReference type="SUPFAM" id="SSF53067">
    <property type="entry name" value="Actin-like ATPase domain"/>
    <property type="match status" value="2"/>
</dbReference>
<dbReference type="Pfam" id="PF02782">
    <property type="entry name" value="FGGY_C"/>
    <property type="match status" value="1"/>
</dbReference>
<organism evidence="7 8">
    <name type="scientific">Tetraparma gracilis</name>
    <dbReference type="NCBI Taxonomy" id="2962635"/>
    <lineage>
        <taxon>Eukaryota</taxon>
        <taxon>Sar</taxon>
        <taxon>Stramenopiles</taxon>
        <taxon>Ochrophyta</taxon>
        <taxon>Bolidophyceae</taxon>
        <taxon>Parmales</taxon>
        <taxon>Triparmaceae</taxon>
        <taxon>Tetraparma</taxon>
    </lineage>
</organism>
<sequence length="618" mass="65183">MGFEPPSVFLGFDLSTQSLSVLVLSVPSFSPLLASPSPAPVFPAFAVLARRSVKYADLDPSPVATSSTPAGTVATQRVSLFLLAFDELFAQLRADASVRAALPHVKAVSASAQQHGSVFWAGEGEGNLAKLRDKCEAFLRSPPDTPSPARPALAGLPAGSFSRGECPIWMDSSTGEYCELLAKGVSKPEKATKHIQLISTLMTTLFTDSLSVPLDLSDGCGMNMVNLTSGTYDPRLLKALSFGNPQPLIAKMPQPKPSDLKVGTAGALLRAHLPGLPPSAAVVSSSGDNLCTVAGLALRPGDLAISLGTSDVLIGISAAMPPPSDSCNTFVNPIDRDTFVTIICATNGALSRNKLCAQHAGGSWDAFDSLVQSAPPGNNSRIGIYCDVPETVPSIQRPGVYRYDCTAGRERAEPFEPAEECRAIVESRALSFKLRAQSCGLTTSSGEVSRIIMTGGGANSATMLQTFADVFDCPVFVPESVSDGAALGAAVRAAHGAFNADSPRTRQVSFEALCGDMLRSSMRQVAVADGAAAEVYTSLIAGYDDYECDVQYKSAEWAAERDQRELERKAEEKMAAKSKSKQAKKDADSENNNTHLLLVGLVLGVIISASVVRWGFKR</sequence>
<evidence type="ECO:0000256" key="3">
    <source>
        <dbReference type="ARBA" id="ARBA00022777"/>
    </source>
</evidence>
<keyword evidence="3" id="KW-0418">Kinase</keyword>
<dbReference type="PANTHER" id="PTHR10196:SF57">
    <property type="entry name" value="XYLULOSE KINASE"/>
    <property type="match status" value="1"/>
</dbReference>
<keyword evidence="5" id="KW-1133">Transmembrane helix</keyword>
<feature type="region of interest" description="Disordered" evidence="4">
    <location>
        <begin position="568"/>
        <end position="589"/>
    </location>
</feature>
<comment type="caution">
    <text evidence="7">The sequence shown here is derived from an EMBL/GenBank/DDBJ whole genome shotgun (WGS) entry which is preliminary data.</text>
</comment>
<evidence type="ECO:0000256" key="4">
    <source>
        <dbReference type="SAM" id="MobiDB-lite"/>
    </source>
</evidence>
<dbReference type="Proteomes" id="UP001165060">
    <property type="component" value="Unassembled WGS sequence"/>
</dbReference>